<organism evidence="1 2">
    <name type="scientific">Sphingomonas corticis</name>
    <dbReference type="NCBI Taxonomy" id="2722791"/>
    <lineage>
        <taxon>Bacteria</taxon>
        <taxon>Pseudomonadati</taxon>
        <taxon>Pseudomonadota</taxon>
        <taxon>Alphaproteobacteria</taxon>
        <taxon>Sphingomonadales</taxon>
        <taxon>Sphingomonadaceae</taxon>
        <taxon>Sphingomonas</taxon>
    </lineage>
</organism>
<dbReference type="EMBL" id="JAAVJH010000001">
    <property type="protein sequence ID" value="NJR77191.1"/>
    <property type="molecule type" value="Genomic_DNA"/>
</dbReference>
<protein>
    <submittedName>
        <fullName evidence="1">DUF1178 family protein</fullName>
    </submittedName>
</protein>
<accession>A0ABX1CJ62</accession>
<proteinExistence type="predicted"/>
<evidence type="ECO:0000313" key="2">
    <source>
        <dbReference type="Proteomes" id="UP000732399"/>
    </source>
</evidence>
<keyword evidence="2" id="KW-1185">Reference proteome</keyword>
<sequence length="140" mass="15076">MIVFDLKCAGDHVFEAWFASTRAYDEQRERRLVACPLCGDTQVAKAVMAPNVAPKGNAVARPERIKALLSELAAAQGKALEGSRWVGRRFADEARAMHVGEAEHATIHGQATPEEARALIDEGVPVAPLLLPVAPPETLN</sequence>
<reference evidence="1 2" key="1">
    <citation type="submission" date="2020-03" db="EMBL/GenBank/DDBJ databases">
        <authorList>
            <person name="Wang L."/>
            <person name="He N."/>
            <person name="Li Y."/>
            <person name="Fang Y."/>
            <person name="Zhang F."/>
        </authorList>
    </citation>
    <scope>NUCLEOTIDE SEQUENCE [LARGE SCALE GENOMIC DNA]</scope>
    <source>
        <strain evidence="1 2">36D10-4-7</strain>
    </source>
</reference>
<evidence type="ECO:0000313" key="1">
    <source>
        <dbReference type="EMBL" id="NJR77191.1"/>
    </source>
</evidence>
<comment type="caution">
    <text evidence="1">The sequence shown here is derived from an EMBL/GenBank/DDBJ whole genome shotgun (WGS) entry which is preliminary data.</text>
</comment>
<dbReference type="InterPro" id="IPR009562">
    <property type="entry name" value="DUF1178"/>
</dbReference>
<dbReference type="PIRSF" id="PIRSF032131">
    <property type="entry name" value="UCP032131"/>
    <property type="match status" value="1"/>
</dbReference>
<dbReference type="Pfam" id="PF06676">
    <property type="entry name" value="DUF1178"/>
    <property type="match status" value="1"/>
</dbReference>
<dbReference type="RefSeq" id="WP_168132693.1">
    <property type="nucleotide sequence ID" value="NZ_JAAVJH010000001.1"/>
</dbReference>
<name>A0ABX1CJ62_9SPHN</name>
<dbReference type="Proteomes" id="UP000732399">
    <property type="component" value="Unassembled WGS sequence"/>
</dbReference>
<gene>
    <name evidence="1" type="ORF">HBH26_01010</name>
</gene>